<keyword evidence="2" id="KW-1185">Reference proteome</keyword>
<evidence type="ECO:0000313" key="1">
    <source>
        <dbReference type="EMBL" id="PLB35562.1"/>
    </source>
</evidence>
<evidence type="ECO:0000313" key="2">
    <source>
        <dbReference type="Proteomes" id="UP000234585"/>
    </source>
</evidence>
<protein>
    <submittedName>
        <fullName evidence="1">Uncharacterized protein</fullName>
    </submittedName>
</protein>
<reference evidence="1 2" key="1">
    <citation type="submission" date="2017-12" db="EMBL/GenBank/DDBJ databases">
        <authorList>
            <consortium name="DOE Joint Genome Institute"/>
            <person name="Haridas S."/>
            <person name="Kjaerbolling I."/>
            <person name="Vesth T.C."/>
            <person name="Frisvad J.C."/>
            <person name="Nybo J.L."/>
            <person name="Theobald S."/>
            <person name="Kuo A."/>
            <person name="Bowyer P."/>
            <person name="Matsuda Y."/>
            <person name="Mondo S."/>
            <person name="Lyhne E.K."/>
            <person name="Kogle M.E."/>
            <person name="Clum A."/>
            <person name="Lipzen A."/>
            <person name="Salamov A."/>
            <person name="Ngan C.Y."/>
            <person name="Daum C."/>
            <person name="Chiniquy J."/>
            <person name="Barry K."/>
            <person name="LaButti K."/>
            <person name="Simmons B.A."/>
            <person name="Magnuson J.K."/>
            <person name="Mortensen U.H."/>
            <person name="Larsen T.O."/>
            <person name="Grigoriev I.V."/>
            <person name="Baker S.E."/>
            <person name="Andersen M.R."/>
            <person name="Nordberg H.P."/>
            <person name="Cantor M.N."/>
            <person name="Hua S.X."/>
        </authorList>
    </citation>
    <scope>NUCLEOTIDE SEQUENCE [LARGE SCALE GENOMIC DNA]</scope>
    <source>
        <strain evidence="1 2">CBS 102.13</strain>
    </source>
</reference>
<dbReference type="GeneID" id="36523961"/>
<sequence>MAMLSSPAIATTGDIEPEVCVKIRVCQNYDFRGPCYSECQKPSATHKIRNGYRDNAGSFAVDSKGFLCTVGTPNSATCSGKEYPGFKRLPKHCLDNISSYYCTPS</sequence>
<accession>A0A2I2F4I4</accession>
<dbReference type="EMBL" id="KZ559161">
    <property type="protein sequence ID" value="PLB35562.1"/>
    <property type="molecule type" value="Genomic_DNA"/>
</dbReference>
<proteinExistence type="predicted"/>
<gene>
    <name evidence="1" type="ORF">BDW47DRAFT_128082</name>
</gene>
<dbReference type="AlphaFoldDB" id="A0A2I2F4I4"/>
<dbReference type="OrthoDB" id="4338748at2759"/>
<name>A0A2I2F4I4_ASPCN</name>
<organism evidence="1 2">
    <name type="scientific">Aspergillus candidus</name>
    <dbReference type="NCBI Taxonomy" id="41067"/>
    <lineage>
        <taxon>Eukaryota</taxon>
        <taxon>Fungi</taxon>
        <taxon>Dikarya</taxon>
        <taxon>Ascomycota</taxon>
        <taxon>Pezizomycotina</taxon>
        <taxon>Eurotiomycetes</taxon>
        <taxon>Eurotiomycetidae</taxon>
        <taxon>Eurotiales</taxon>
        <taxon>Aspergillaceae</taxon>
        <taxon>Aspergillus</taxon>
        <taxon>Aspergillus subgen. Circumdati</taxon>
    </lineage>
</organism>
<dbReference type="RefSeq" id="XP_024669574.1">
    <property type="nucleotide sequence ID" value="XM_024816801.1"/>
</dbReference>
<dbReference type="Proteomes" id="UP000234585">
    <property type="component" value="Unassembled WGS sequence"/>
</dbReference>